<accession>A0A2M4D426</accession>
<sequence length="68" mass="7492">MLLLLLLLLGGCCCRSLIYGSSFRGRASKQATHPRPLKGVVAGCRLLKLSSFLPSNHNHHHHHHPCSL</sequence>
<dbReference type="EMBL" id="GGFL01008137">
    <property type="protein sequence ID" value="MBW72315.1"/>
    <property type="molecule type" value="Transcribed_RNA"/>
</dbReference>
<dbReference type="AlphaFoldDB" id="A0A2M4D426"/>
<evidence type="ECO:0000313" key="1">
    <source>
        <dbReference type="EMBL" id="MBW72315.1"/>
    </source>
</evidence>
<protein>
    <submittedName>
        <fullName evidence="1">Putative secreted protein</fullName>
    </submittedName>
</protein>
<proteinExistence type="predicted"/>
<name>A0A2M4D426_ANODA</name>
<reference evidence="1" key="1">
    <citation type="submission" date="2018-01" db="EMBL/GenBank/DDBJ databases">
        <title>An insight into the sialome of Amazonian anophelines.</title>
        <authorList>
            <person name="Ribeiro J.M."/>
            <person name="Scarpassa V."/>
            <person name="Calvo E."/>
        </authorList>
    </citation>
    <scope>NUCLEOTIDE SEQUENCE</scope>
</reference>
<organism evidence="1">
    <name type="scientific">Anopheles darlingi</name>
    <name type="common">Mosquito</name>
    <dbReference type="NCBI Taxonomy" id="43151"/>
    <lineage>
        <taxon>Eukaryota</taxon>
        <taxon>Metazoa</taxon>
        <taxon>Ecdysozoa</taxon>
        <taxon>Arthropoda</taxon>
        <taxon>Hexapoda</taxon>
        <taxon>Insecta</taxon>
        <taxon>Pterygota</taxon>
        <taxon>Neoptera</taxon>
        <taxon>Endopterygota</taxon>
        <taxon>Diptera</taxon>
        <taxon>Nematocera</taxon>
        <taxon>Culicoidea</taxon>
        <taxon>Culicidae</taxon>
        <taxon>Anophelinae</taxon>
        <taxon>Anopheles</taxon>
    </lineage>
</organism>